<dbReference type="InterPro" id="IPR009057">
    <property type="entry name" value="Homeodomain-like_sf"/>
</dbReference>
<evidence type="ECO:0000256" key="4">
    <source>
        <dbReference type="ARBA" id="ARBA00023163"/>
    </source>
</evidence>
<dbReference type="Pfam" id="PF00249">
    <property type="entry name" value="Myb_DNA-binding"/>
    <property type="match status" value="1"/>
</dbReference>
<evidence type="ECO:0000259" key="7">
    <source>
        <dbReference type="PROSITE" id="PS50090"/>
    </source>
</evidence>
<evidence type="ECO:0000256" key="5">
    <source>
        <dbReference type="ARBA" id="ARBA00023242"/>
    </source>
</evidence>
<dbReference type="AlphaFoldDB" id="A0AB40C1G1"/>
<dbReference type="FunFam" id="1.10.10.60:FF:000009">
    <property type="entry name" value="transcription factor MYB1R1"/>
    <property type="match status" value="1"/>
</dbReference>
<feature type="domain" description="HTH myb-type" evidence="8">
    <location>
        <begin position="97"/>
        <end position="153"/>
    </location>
</feature>
<dbReference type="GO" id="GO:0009744">
    <property type="term" value="P:response to sucrose"/>
    <property type="evidence" value="ECO:0007669"/>
    <property type="project" value="UniProtKB-ARBA"/>
</dbReference>
<evidence type="ECO:0000256" key="6">
    <source>
        <dbReference type="SAM" id="MobiDB-lite"/>
    </source>
</evidence>
<dbReference type="GO" id="GO:0005634">
    <property type="term" value="C:nucleus"/>
    <property type="evidence" value="ECO:0007669"/>
    <property type="project" value="UniProtKB-SubCell"/>
</dbReference>
<dbReference type="RefSeq" id="XP_039132732.1">
    <property type="nucleotide sequence ID" value="XM_039276798.1"/>
</dbReference>
<evidence type="ECO:0000313" key="10">
    <source>
        <dbReference type="RefSeq" id="XP_039132732.1"/>
    </source>
</evidence>
<gene>
    <name evidence="10" type="primary">LOC120269466</name>
</gene>
<dbReference type="PROSITE" id="PS50090">
    <property type="entry name" value="MYB_LIKE"/>
    <property type="match status" value="1"/>
</dbReference>
<dbReference type="GeneID" id="120269466"/>
<sequence>MDVDGGGESGGTEWDWGGNKAFENALAQHFLDSSGEPEMERIAAAMPGKSVEDLAEHYRLLEKDVNLIESGQVGLMEYVNEGSPEQGGGKKSGGQAQERRKGVAWSEEEHKQFLCGLKKFGKGDWRSIARHFVLTRTPTQVASHAQKYFNRLKASNKDRRRSSIHDITIVDSADASDPQRTNSSPRVGAMLPPVITAPTVGPILPHGMPGIQTPQMPVLPSGVSPYGVAPHANFPVGRIPNMLYGPYPMQAPVTGAPMKFLPKSDQMLHHPSSNR</sequence>
<name>A0AB40C1G1_DIOCR</name>
<proteinExistence type="predicted"/>
<accession>A0AB40C1G1</accession>
<evidence type="ECO:0000259" key="8">
    <source>
        <dbReference type="PROSITE" id="PS51294"/>
    </source>
</evidence>
<dbReference type="GO" id="GO:0009739">
    <property type="term" value="P:response to gibberellin"/>
    <property type="evidence" value="ECO:0007669"/>
    <property type="project" value="UniProtKB-ARBA"/>
</dbReference>
<keyword evidence="4" id="KW-0804">Transcription</keyword>
<evidence type="ECO:0000256" key="2">
    <source>
        <dbReference type="ARBA" id="ARBA00023015"/>
    </source>
</evidence>
<dbReference type="CDD" id="cd00167">
    <property type="entry name" value="SANT"/>
    <property type="match status" value="2"/>
</dbReference>
<evidence type="ECO:0000313" key="9">
    <source>
        <dbReference type="Proteomes" id="UP001515500"/>
    </source>
</evidence>
<dbReference type="InterPro" id="IPR001005">
    <property type="entry name" value="SANT/Myb"/>
</dbReference>
<dbReference type="SMART" id="SM00717">
    <property type="entry name" value="SANT"/>
    <property type="match status" value="2"/>
</dbReference>
<organism evidence="9 10">
    <name type="scientific">Dioscorea cayennensis subsp. rotundata</name>
    <name type="common">White Guinea yam</name>
    <name type="synonym">Dioscorea rotundata</name>
    <dbReference type="NCBI Taxonomy" id="55577"/>
    <lineage>
        <taxon>Eukaryota</taxon>
        <taxon>Viridiplantae</taxon>
        <taxon>Streptophyta</taxon>
        <taxon>Embryophyta</taxon>
        <taxon>Tracheophyta</taxon>
        <taxon>Spermatophyta</taxon>
        <taxon>Magnoliopsida</taxon>
        <taxon>Liliopsida</taxon>
        <taxon>Dioscoreales</taxon>
        <taxon>Dioscoreaceae</taxon>
        <taxon>Dioscorea</taxon>
    </lineage>
</organism>
<keyword evidence="9" id="KW-1185">Reference proteome</keyword>
<dbReference type="PANTHER" id="PTHR44042:SF58">
    <property type="entry name" value="DUPLICATED HOMEODOMAIN-LIKE SUPERFAMILY PROTEIN"/>
    <property type="match status" value="1"/>
</dbReference>
<evidence type="ECO:0000256" key="3">
    <source>
        <dbReference type="ARBA" id="ARBA00023125"/>
    </source>
</evidence>
<reference evidence="10" key="1">
    <citation type="submission" date="2025-08" db="UniProtKB">
        <authorList>
            <consortium name="RefSeq"/>
        </authorList>
    </citation>
    <scope>IDENTIFICATION</scope>
</reference>
<keyword evidence="3" id="KW-0238">DNA-binding</keyword>
<feature type="compositionally biased region" description="Basic and acidic residues" evidence="6">
    <location>
        <begin position="155"/>
        <end position="164"/>
    </location>
</feature>
<protein>
    <submittedName>
        <fullName evidence="10">Transcription factor SRM1-like</fullName>
    </submittedName>
</protein>
<dbReference type="PROSITE" id="PS51294">
    <property type="entry name" value="HTH_MYB"/>
    <property type="match status" value="1"/>
</dbReference>
<dbReference type="Gene3D" id="1.10.10.60">
    <property type="entry name" value="Homeodomain-like"/>
    <property type="match status" value="2"/>
</dbReference>
<dbReference type="Proteomes" id="UP001515500">
    <property type="component" value="Chromosome 2"/>
</dbReference>
<evidence type="ECO:0000256" key="1">
    <source>
        <dbReference type="ARBA" id="ARBA00004123"/>
    </source>
</evidence>
<dbReference type="PANTHER" id="PTHR44042">
    <property type="entry name" value="DUPLICATED HOMEODOMAIN-LIKE SUPERFAMILY PROTEIN-RELATED"/>
    <property type="match status" value="1"/>
</dbReference>
<feature type="domain" description="Myb-like" evidence="7">
    <location>
        <begin position="97"/>
        <end position="149"/>
    </location>
</feature>
<dbReference type="SUPFAM" id="SSF46689">
    <property type="entry name" value="Homeodomain-like"/>
    <property type="match status" value="1"/>
</dbReference>
<dbReference type="InterPro" id="IPR017930">
    <property type="entry name" value="Myb_dom"/>
</dbReference>
<feature type="region of interest" description="Disordered" evidence="6">
    <location>
        <begin position="79"/>
        <end position="104"/>
    </location>
</feature>
<keyword evidence="2" id="KW-0805">Transcription regulation</keyword>
<dbReference type="InterPro" id="IPR006447">
    <property type="entry name" value="Myb_dom_plants"/>
</dbReference>
<keyword evidence="5" id="KW-0539">Nucleus</keyword>
<dbReference type="NCBIfam" id="TIGR01557">
    <property type="entry name" value="myb_SHAQKYF"/>
    <property type="match status" value="1"/>
</dbReference>
<feature type="region of interest" description="Disordered" evidence="6">
    <location>
        <begin position="154"/>
        <end position="192"/>
    </location>
</feature>
<comment type="subcellular location">
    <subcellularLocation>
        <location evidence="1">Nucleus</location>
    </subcellularLocation>
</comment>
<dbReference type="GO" id="GO:0003677">
    <property type="term" value="F:DNA binding"/>
    <property type="evidence" value="ECO:0007669"/>
    <property type="project" value="UniProtKB-KW"/>
</dbReference>